<accession>A0A6G4ZUF0</accession>
<sequence length="177" mass="20035">MHKKHVQWLTLIALAPLFFDHGTQAAPSRGLKCPALKASMHVDWSLLGGQDWLEGLQFPDQADICYALRYFPVNNTFAIQTKQGSAGPVKVLAFYKFRKQDDRRYLITHGSGSRFVVAFSTPMAKVPAKVMKMIRDAVDKSGEKRKVNWRRSPCMLKNTPEDPTDNLSLVRRKSMIG</sequence>
<protein>
    <submittedName>
        <fullName evidence="2">Putative conserved secreted protein</fullName>
    </submittedName>
</protein>
<reference evidence="2" key="1">
    <citation type="submission" date="2020-03" db="EMBL/GenBank/DDBJ databases">
        <title>A transcriptome and proteome of the tick Rhipicephalus microplus shaped by the genetic composition of its hosts and developmental stage.</title>
        <authorList>
            <person name="Garcia G.R."/>
            <person name="Ribeiro J.M.C."/>
            <person name="Maruyama S.R."/>
            <person name="Gardinasse L.G."/>
            <person name="Nelson K."/>
            <person name="Ferreira B.R."/>
            <person name="Andrade T.G."/>
            <person name="Santos I.K.F.M."/>
        </authorList>
    </citation>
    <scope>NUCLEOTIDE SEQUENCE</scope>
    <source>
        <strain evidence="2">NSGR</strain>
        <tissue evidence="2">Salivary glands</tissue>
    </source>
</reference>
<organism evidence="2">
    <name type="scientific">Rhipicephalus microplus</name>
    <name type="common">Cattle tick</name>
    <name type="synonym">Boophilus microplus</name>
    <dbReference type="NCBI Taxonomy" id="6941"/>
    <lineage>
        <taxon>Eukaryota</taxon>
        <taxon>Metazoa</taxon>
        <taxon>Ecdysozoa</taxon>
        <taxon>Arthropoda</taxon>
        <taxon>Chelicerata</taxon>
        <taxon>Arachnida</taxon>
        <taxon>Acari</taxon>
        <taxon>Parasitiformes</taxon>
        <taxon>Ixodida</taxon>
        <taxon>Ixodoidea</taxon>
        <taxon>Ixodidae</taxon>
        <taxon>Rhipicephalinae</taxon>
        <taxon>Rhipicephalus</taxon>
        <taxon>Boophilus</taxon>
    </lineage>
</organism>
<dbReference type="EMBL" id="GIKN01000021">
    <property type="protein sequence ID" value="NIE42294.1"/>
    <property type="molecule type" value="Transcribed_RNA"/>
</dbReference>
<keyword evidence="1" id="KW-0732">Signal</keyword>
<name>A0A6G4ZUF0_RHIMP</name>
<evidence type="ECO:0000256" key="1">
    <source>
        <dbReference type="SAM" id="SignalP"/>
    </source>
</evidence>
<dbReference type="AlphaFoldDB" id="A0A6G4ZUF0"/>
<feature type="chain" id="PRO_5026195870" evidence="1">
    <location>
        <begin position="26"/>
        <end position="177"/>
    </location>
</feature>
<feature type="signal peptide" evidence="1">
    <location>
        <begin position="1"/>
        <end position="25"/>
    </location>
</feature>
<proteinExistence type="predicted"/>
<evidence type="ECO:0000313" key="2">
    <source>
        <dbReference type="EMBL" id="NIE42294.1"/>
    </source>
</evidence>